<evidence type="ECO:0000256" key="1">
    <source>
        <dbReference type="SAM" id="MobiDB-lite"/>
    </source>
</evidence>
<sequence>MTDSTPEAHDSALSMTLPMNVRTTTVAQREADGRKARERRPRATIGQFIPSAARRDPVDLLDDQEVIRVQPLLPLRHARMSVSPFTFYRGSAGVMTEDLAAMPNSGLVTQLCGDAHLSNFGLFAAPDRSVIFDINDFDETNPGPFEWDVLRLSTSFVLAGRDRSLPAEAIATAATTVGTAYRTQMQEYAGMADIAVWYDRVDVEVLTEWAGGQADTRTGRVIARGVAKARSRDMWSAVSKLTEIVDGKRRFKDLPPLLMRIPLDDALTQQITDLFVQYRTTLPRDRQSLLRRYQVRDFGHKVVGVGSVGLLAFVILLEGRDENDLLVLQVKQAVASVLEPVTAESAFAQSGERVVVGQQLMQAASDAFLGWITGPGGRQYYVRQLRDMKFAPDPSKFTSETLTSYAAICGRTLARAHARAGDAVKIAAYLGTSAKFDRAVRDFSLAYADQVMQDFTSYRSAIDSGAIPVASDTDAFDFRIADAPSGRFIITPLLGHAPQTDAPSGTALASPHAPAADEG</sequence>
<protein>
    <submittedName>
        <fullName evidence="2">Unannotated protein</fullName>
    </submittedName>
</protein>
<dbReference type="EMBL" id="CAEZYW010000043">
    <property type="protein sequence ID" value="CAB4734877.1"/>
    <property type="molecule type" value="Genomic_DNA"/>
</dbReference>
<dbReference type="AlphaFoldDB" id="A0A6J6SJY8"/>
<name>A0A6J6SJY8_9ZZZZ</name>
<gene>
    <name evidence="2" type="ORF">UFOPK2786_00425</name>
</gene>
<accession>A0A6J6SJY8</accession>
<proteinExistence type="predicted"/>
<feature type="region of interest" description="Disordered" evidence="1">
    <location>
        <begin position="500"/>
        <end position="519"/>
    </location>
</feature>
<dbReference type="InterPro" id="IPR018721">
    <property type="entry name" value="DUF2252"/>
</dbReference>
<organism evidence="2">
    <name type="scientific">freshwater metagenome</name>
    <dbReference type="NCBI Taxonomy" id="449393"/>
    <lineage>
        <taxon>unclassified sequences</taxon>
        <taxon>metagenomes</taxon>
        <taxon>ecological metagenomes</taxon>
    </lineage>
</organism>
<dbReference type="PANTHER" id="PTHR39441">
    <property type="entry name" value="DUF2252 DOMAIN-CONTAINING PROTEIN"/>
    <property type="match status" value="1"/>
</dbReference>
<dbReference type="Pfam" id="PF10009">
    <property type="entry name" value="DUF2252"/>
    <property type="match status" value="1"/>
</dbReference>
<dbReference type="PANTHER" id="PTHR39441:SF1">
    <property type="entry name" value="DUF2252 DOMAIN-CONTAINING PROTEIN"/>
    <property type="match status" value="1"/>
</dbReference>
<evidence type="ECO:0000313" key="2">
    <source>
        <dbReference type="EMBL" id="CAB4734877.1"/>
    </source>
</evidence>
<reference evidence="2" key="1">
    <citation type="submission" date="2020-05" db="EMBL/GenBank/DDBJ databases">
        <authorList>
            <person name="Chiriac C."/>
            <person name="Salcher M."/>
            <person name="Ghai R."/>
            <person name="Kavagutti S V."/>
        </authorList>
    </citation>
    <scope>NUCLEOTIDE SEQUENCE</scope>
</reference>